<organism evidence="1 2">
    <name type="scientific">Pendulispora brunnea</name>
    <dbReference type="NCBI Taxonomy" id="2905690"/>
    <lineage>
        <taxon>Bacteria</taxon>
        <taxon>Pseudomonadati</taxon>
        <taxon>Myxococcota</taxon>
        <taxon>Myxococcia</taxon>
        <taxon>Myxococcales</taxon>
        <taxon>Sorangiineae</taxon>
        <taxon>Pendulisporaceae</taxon>
        <taxon>Pendulispora</taxon>
    </lineage>
</organism>
<proteinExistence type="predicted"/>
<accession>A0ABZ2KLC9</accession>
<dbReference type="EMBL" id="CP089982">
    <property type="protein sequence ID" value="WXA99465.1"/>
    <property type="molecule type" value="Genomic_DNA"/>
</dbReference>
<keyword evidence="2" id="KW-1185">Reference proteome</keyword>
<evidence type="ECO:0000313" key="2">
    <source>
        <dbReference type="Proteomes" id="UP001379533"/>
    </source>
</evidence>
<protein>
    <submittedName>
        <fullName evidence="1">Uncharacterized protein</fullName>
    </submittedName>
</protein>
<reference evidence="1 2" key="1">
    <citation type="submission" date="2021-12" db="EMBL/GenBank/DDBJ databases">
        <title>Discovery of the Pendulisporaceae a myxobacterial family with distinct sporulation behavior and unique specialized metabolism.</title>
        <authorList>
            <person name="Garcia R."/>
            <person name="Popoff A."/>
            <person name="Bader C.D."/>
            <person name="Loehr J."/>
            <person name="Walesch S."/>
            <person name="Walt C."/>
            <person name="Boldt J."/>
            <person name="Bunk B."/>
            <person name="Haeckl F.J.F.P.J."/>
            <person name="Gunesch A.P."/>
            <person name="Birkelbach J."/>
            <person name="Nuebel U."/>
            <person name="Pietschmann T."/>
            <person name="Bach T."/>
            <person name="Mueller R."/>
        </authorList>
    </citation>
    <scope>NUCLEOTIDE SEQUENCE [LARGE SCALE GENOMIC DNA]</scope>
    <source>
        <strain evidence="1 2">MSr12523</strain>
    </source>
</reference>
<dbReference type="Proteomes" id="UP001379533">
    <property type="component" value="Chromosome"/>
</dbReference>
<gene>
    <name evidence="1" type="ORF">LZC95_21925</name>
</gene>
<sequence length="168" mass="18684">MSTLTVAPARVDAVSPDYCMARWKQFYIDIWRVHTSLVALRILERSFNEFRRAFPEGVGLITIVEPGAPLPPTEARQALGQLLADNASFIRYSAVVYEGSGFRASAVRGVVSSLTLLARPPYPHRVFATATEACTWFQRSFGADQVNGKELETAIADLRRRIGVRALR</sequence>
<name>A0ABZ2KLC9_9BACT</name>
<dbReference type="RefSeq" id="WP_394839357.1">
    <property type="nucleotide sequence ID" value="NZ_CP089982.1"/>
</dbReference>
<evidence type="ECO:0000313" key="1">
    <source>
        <dbReference type="EMBL" id="WXA99465.1"/>
    </source>
</evidence>